<feature type="transmembrane region" description="Helical" evidence="1">
    <location>
        <begin position="224"/>
        <end position="245"/>
    </location>
</feature>
<feature type="transmembrane region" description="Helical" evidence="1">
    <location>
        <begin position="144"/>
        <end position="166"/>
    </location>
</feature>
<sequence length="709" mass="77091">MTSNMEREHIDNIVRPPPPFIRQSRRSSLLNFSTPSRHRRVGTLKFEELDHTQPRHGLDKEAVLTRELSYDSLTSTRTVKRFSNIGLFWTSSIVGLPILGFTAALLALVFVYRVSNDTSHLFGTLQSLPTDHSSILVNFPATRLVFIASWSSTLAPMLLGSLMALWHIPTACKLATITNQDDVRQFPTPHQLSMLVGLSTGSFDELRKYIMYRLNSVKANQPRILTRSALVMVISSVLSALIFGADTAIHTFTSTTPYSKVSIETTPGYGFGRGLINVCVGFDRSTNQGLPCTVIADASVGANVNARDSGEIIALEHNVSSRNAIWTVQDQRLENGDLLVLMPQTTEIPPNVDYQATTVGVSTQCLPSTGQCHVRMSGGATSADSFVMFNCTNNFRGVLGASPNISSDTVLWVHTDSTTPDFNVKSDRNFQYAYFSDPTLDEIYNSIGGTVSNGGASGQLALPDDKLLNPIYLATAGLVPVQTGPTGKSLASDEDMFSVGGAFVAYTLNCSVISYDVSYTWINGTIEYFDYTATRNGSILELSHGMQAVGIPSLSQAQSVASLSSTAAGLARSFANSHSADSLTLIGSVMSPRTNMAEATRKDMLITKMSTAAFGFLVGSNLLYVVFGLVLLVRAWRHNSPDARDMVARLSVEGLSAMAFEDTVEKRVRRVDDVKDMFEESRIGESSRKVGLKAFPGGGHVMFVEQPRL</sequence>
<dbReference type="EMBL" id="JAXLQG010000018">
    <property type="protein sequence ID" value="KAK5530817.1"/>
    <property type="molecule type" value="Genomic_DNA"/>
</dbReference>
<evidence type="ECO:0000256" key="1">
    <source>
        <dbReference type="SAM" id="Phobius"/>
    </source>
</evidence>
<organism evidence="2 3">
    <name type="scientific">Vermiconidia calcicola</name>
    <dbReference type="NCBI Taxonomy" id="1690605"/>
    <lineage>
        <taxon>Eukaryota</taxon>
        <taxon>Fungi</taxon>
        <taxon>Dikarya</taxon>
        <taxon>Ascomycota</taxon>
        <taxon>Pezizomycotina</taxon>
        <taxon>Dothideomycetes</taxon>
        <taxon>Dothideomycetidae</taxon>
        <taxon>Mycosphaerellales</taxon>
        <taxon>Extremaceae</taxon>
        <taxon>Vermiconidia</taxon>
    </lineage>
</organism>
<feature type="transmembrane region" description="Helical" evidence="1">
    <location>
        <begin position="612"/>
        <end position="636"/>
    </location>
</feature>
<name>A0AAV9PW61_9PEZI</name>
<gene>
    <name evidence="2" type="ORF">LTR25_008674</name>
</gene>
<keyword evidence="1" id="KW-1133">Transmembrane helix</keyword>
<evidence type="ECO:0000313" key="2">
    <source>
        <dbReference type="EMBL" id="KAK5530817.1"/>
    </source>
</evidence>
<keyword evidence="1" id="KW-0472">Membrane</keyword>
<dbReference type="Proteomes" id="UP001345827">
    <property type="component" value="Unassembled WGS sequence"/>
</dbReference>
<proteinExistence type="predicted"/>
<accession>A0AAV9PW61</accession>
<keyword evidence="1" id="KW-0812">Transmembrane</keyword>
<comment type="caution">
    <text evidence="2">The sequence shown here is derived from an EMBL/GenBank/DDBJ whole genome shotgun (WGS) entry which is preliminary data.</text>
</comment>
<dbReference type="AlphaFoldDB" id="A0AAV9PW61"/>
<reference evidence="2 3" key="1">
    <citation type="submission" date="2023-06" db="EMBL/GenBank/DDBJ databases">
        <title>Black Yeasts Isolated from many extreme environments.</title>
        <authorList>
            <person name="Coleine C."/>
            <person name="Stajich J.E."/>
            <person name="Selbmann L."/>
        </authorList>
    </citation>
    <scope>NUCLEOTIDE SEQUENCE [LARGE SCALE GENOMIC DNA]</scope>
    <source>
        <strain evidence="2 3">CCFEE 5887</strain>
    </source>
</reference>
<feature type="transmembrane region" description="Helical" evidence="1">
    <location>
        <begin position="87"/>
        <end position="112"/>
    </location>
</feature>
<keyword evidence="3" id="KW-1185">Reference proteome</keyword>
<protein>
    <submittedName>
        <fullName evidence="2">Uncharacterized protein</fullName>
    </submittedName>
</protein>
<evidence type="ECO:0000313" key="3">
    <source>
        <dbReference type="Proteomes" id="UP001345827"/>
    </source>
</evidence>